<feature type="compositionally biased region" description="Low complexity" evidence="1">
    <location>
        <begin position="348"/>
        <end position="363"/>
    </location>
</feature>
<organism evidence="3 4">
    <name type="scientific">Cerrena zonata</name>
    <dbReference type="NCBI Taxonomy" id="2478898"/>
    <lineage>
        <taxon>Eukaryota</taxon>
        <taxon>Fungi</taxon>
        <taxon>Dikarya</taxon>
        <taxon>Basidiomycota</taxon>
        <taxon>Agaricomycotina</taxon>
        <taxon>Agaricomycetes</taxon>
        <taxon>Polyporales</taxon>
        <taxon>Cerrenaceae</taxon>
        <taxon>Cerrena</taxon>
    </lineage>
</organism>
<dbReference type="Gene3D" id="3.40.50.150">
    <property type="entry name" value="Vaccinia Virus protein VP39"/>
    <property type="match status" value="1"/>
</dbReference>
<feature type="compositionally biased region" description="Basic and acidic residues" evidence="1">
    <location>
        <begin position="1"/>
        <end position="15"/>
    </location>
</feature>
<accession>A0AAW0GHM5</accession>
<evidence type="ECO:0000313" key="3">
    <source>
        <dbReference type="EMBL" id="KAK7690664.1"/>
    </source>
</evidence>
<dbReference type="Pfam" id="PF13649">
    <property type="entry name" value="Methyltransf_25"/>
    <property type="match status" value="1"/>
</dbReference>
<reference evidence="3 4" key="1">
    <citation type="submission" date="2022-09" db="EMBL/GenBank/DDBJ databases">
        <authorList>
            <person name="Palmer J.M."/>
        </authorList>
    </citation>
    <scope>NUCLEOTIDE SEQUENCE [LARGE SCALE GENOMIC DNA]</scope>
    <source>
        <strain evidence="3 4">DSM 7382</strain>
    </source>
</reference>
<evidence type="ECO:0000256" key="1">
    <source>
        <dbReference type="SAM" id="MobiDB-lite"/>
    </source>
</evidence>
<feature type="region of interest" description="Disordered" evidence="1">
    <location>
        <begin position="1"/>
        <end position="33"/>
    </location>
</feature>
<protein>
    <recommendedName>
        <fullName evidence="2">Methyltransferase domain-containing protein</fullName>
    </recommendedName>
</protein>
<keyword evidence="4" id="KW-1185">Reference proteome</keyword>
<dbReference type="PANTHER" id="PTHR43591:SF50">
    <property type="entry name" value="METHYLTRANSFERASE DOMAIN-CONTAINING PROTEIN-RELATED"/>
    <property type="match status" value="1"/>
</dbReference>
<dbReference type="CDD" id="cd02440">
    <property type="entry name" value="AdoMet_MTases"/>
    <property type="match status" value="1"/>
</dbReference>
<dbReference type="InterPro" id="IPR029063">
    <property type="entry name" value="SAM-dependent_MTases_sf"/>
</dbReference>
<gene>
    <name evidence="3" type="ORF">QCA50_005763</name>
</gene>
<feature type="region of interest" description="Disordered" evidence="1">
    <location>
        <begin position="345"/>
        <end position="367"/>
    </location>
</feature>
<dbReference type="InterPro" id="IPR041698">
    <property type="entry name" value="Methyltransf_25"/>
</dbReference>
<dbReference type="AlphaFoldDB" id="A0AAW0GHM5"/>
<sequence>MSQEGVSKDVEDRLRNERKRHREPGAVPWPARSNQTSTAFDIWNQSFLKSLCRSITAHQFDTPPKRVLDLGCGGGLWILEAAQQWKTTEFVGLDVEHKQPNFLHLLKPGIIDLVESEALNDVSGRIRWEHTNLLEHLPFEDGYFDYVRICNIALGVPEDEWPDLFQEVARIMAPGAPLEIIEDDLVFPTGPARRQLFSDNSLLQIPISFEDTSRMSENGDIFTATVVSLNSPISTVSTTAPWNSNSSTSVARVGDPGLEETDIIHPNSQQAKSMRRVLKNQRREAGKSIDELADFMDPQDHSKLKISWNQMLQHRWIASKPLSVIPLFLSGEFREVRSHPTLYVPIPSNSDSITSNDSSSSSHSDSEPEFVLDLKAHALRKRSIDNLNLGSGYGYGDERSGNSMQNDSAVMHAWAGMHLARTVNIIESCKEAIWEEYRKLDLMFPDMEKYDLRDEFEAAWRNWYSDMTDRIGMRSKINRTFGWSLPFEIAQELPDWRIWRMRLGKVAESDIMCFVADDSQKENDEDICRCLKGFVAWKSSDVKSGNK</sequence>
<dbReference type="SUPFAM" id="SSF53335">
    <property type="entry name" value="S-adenosyl-L-methionine-dependent methyltransferases"/>
    <property type="match status" value="1"/>
</dbReference>
<feature type="domain" description="Methyltransferase" evidence="2">
    <location>
        <begin position="67"/>
        <end position="175"/>
    </location>
</feature>
<dbReference type="PANTHER" id="PTHR43591">
    <property type="entry name" value="METHYLTRANSFERASE"/>
    <property type="match status" value="1"/>
</dbReference>
<dbReference type="Proteomes" id="UP001385951">
    <property type="component" value="Unassembled WGS sequence"/>
</dbReference>
<comment type="caution">
    <text evidence="3">The sequence shown here is derived from an EMBL/GenBank/DDBJ whole genome shotgun (WGS) entry which is preliminary data.</text>
</comment>
<evidence type="ECO:0000313" key="4">
    <source>
        <dbReference type="Proteomes" id="UP001385951"/>
    </source>
</evidence>
<proteinExistence type="predicted"/>
<dbReference type="EMBL" id="JASBNA010000006">
    <property type="protein sequence ID" value="KAK7690664.1"/>
    <property type="molecule type" value="Genomic_DNA"/>
</dbReference>
<evidence type="ECO:0000259" key="2">
    <source>
        <dbReference type="Pfam" id="PF13649"/>
    </source>
</evidence>
<name>A0AAW0GHM5_9APHY</name>